<feature type="transmembrane region" description="Helical" evidence="6">
    <location>
        <begin position="302"/>
        <end position="326"/>
    </location>
</feature>
<keyword evidence="4 6" id="KW-1133">Transmembrane helix</keyword>
<feature type="transmembrane region" description="Helical" evidence="6">
    <location>
        <begin position="214"/>
        <end position="237"/>
    </location>
</feature>
<dbReference type="RefSeq" id="WP_046515028.1">
    <property type="nucleotide sequence ID" value="NZ_LAYZ01000004.1"/>
</dbReference>
<reference evidence="8 9" key="1">
    <citation type="submission" date="2015-04" db="EMBL/GenBank/DDBJ databases">
        <title>Taxonomic description and genome sequence of Salinicoccus sediminis sp. nov., a novel hyper halotolerant bacterium isolated from marine sediment.</title>
        <authorList>
            <person name="Mathan Kumar R."/>
            <person name="Kaur G."/>
            <person name="Kumar N."/>
            <person name="Kumar A."/>
            <person name="Singh N.K."/>
            <person name="Kaur N."/>
            <person name="Mayilraj S."/>
        </authorList>
    </citation>
    <scope>NUCLEOTIDE SEQUENCE [LARGE SCALE GENOMIC DNA]</scope>
    <source>
        <strain evidence="8 9">SV-16</strain>
    </source>
</reference>
<evidence type="ECO:0000313" key="9">
    <source>
        <dbReference type="Proteomes" id="UP000034287"/>
    </source>
</evidence>
<evidence type="ECO:0000256" key="6">
    <source>
        <dbReference type="SAM" id="Phobius"/>
    </source>
</evidence>
<feature type="transmembrane region" description="Helical" evidence="6">
    <location>
        <begin position="338"/>
        <end position="359"/>
    </location>
</feature>
<dbReference type="InterPro" id="IPR011701">
    <property type="entry name" value="MFS"/>
</dbReference>
<dbReference type="Pfam" id="PF07690">
    <property type="entry name" value="MFS_1"/>
    <property type="match status" value="1"/>
</dbReference>
<dbReference type="Gene3D" id="1.20.1250.20">
    <property type="entry name" value="MFS general substrate transporter like domains"/>
    <property type="match status" value="1"/>
</dbReference>
<dbReference type="InterPro" id="IPR036259">
    <property type="entry name" value="MFS_trans_sf"/>
</dbReference>
<dbReference type="AlphaFoldDB" id="A0A0M2SNP4"/>
<feature type="transmembrane region" description="Helical" evidence="6">
    <location>
        <begin position="12"/>
        <end position="31"/>
    </location>
</feature>
<name>A0A0M2SNP4_9STAP</name>
<evidence type="ECO:0000256" key="4">
    <source>
        <dbReference type="ARBA" id="ARBA00022989"/>
    </source>
</evidence>
<evidence type="ECO:0000256" key="5">
    <source>
        <dbReference type="ARBA" id="ARBA00023136"/>
    </source>
</evidence>
<dbReference type="PROSITE" id="PS50850">
    <property type="entry name" value="MFS"/>
    <property type="match status" value="1"/>
</dbReference>
<sequence>MSETKQKIWTKDFTLIVIANFFIFAAFQMTLPTLPLFVQEIGASDRWIGIVVGIFTFSALLIRPTAGKMLDTKGRAPVFLTGLVIFVISMFSLAASYTIAILLLVRIMQGAGWGLSSTSSGTIATDLVPKERRGEGLGYYGLSGNIALAFGPALGLFLTDHISFTMLFSICGILGFTALMLALNIRYKKGEKPEQDPKTKDTYVPRFDIVEKRALPAASLLFFITVTFGGIATFLPVYTFQKGFDSQYIQFYFVIYAAFLMLSRLFAGRLYDRRGIAVVFVPGSLSIIVAMIMLGFLPNPAYLFIAAALYGFGFGCVQPALQAWAVNRSENNRRGMANATYFSAFDLGVGFGAMTYGFVAEAFGYSTIYFTSAFSVTLSLILFLIMMNRFNKEQNSNAPGI</sequence>
<dbReference type="STRING" id="1432562.WN59_07225"/>
<evidence type="ECO:0000256" key="1">
    <source>
        <dbReference type="ARBA" id="ARBA00004651"/>
    </source>
</evidence>
<keyword evidence="2" id="KW-0813">Transport</keyword>
<keyword evidence="9" id="KW-1185">Reference proteome</keyword>
<evidence type="ECO:0000256" key="2">
    <source>
        <dbReference type="ARBA" id="ARBA00022448"/>
    </source>
</evidence>
<dbReference type="CDD" id="cd17489">
    <property type="entry name" value="MFS_YfcJ_like"/>
    <property type="match status" value="1"/>
</dbReference>
<dbReference type="Proteomes" id="UP000034287">
    <property type="component" value="Unassembled WGS sequence"/>
</dbReference>
<accession>A0A0M2SNP4</accession>
<proteinExistence type="predicted"/>
<comment type="caution">
    <text evidence="8">The sequence shown here is derived from an EMBL/GenBank/DDBJ whole genome shotgun (WGS) entry which is preliminary data.</text>
</comment>
<dbReference type="GO" id="GO:0022857">
    <property type="term" value="F:transmembrane transporter activity"/>
    <property type="evidence" value="ECO:0007669"/>
    <property type="project" value="InterPro"/>
</dbReference>
<organism evidence="8 9">
    <name type="scientific">Salinicoccus sediminis</name>
    <dbReference type="NCBI Taxonomy" id="1432562"/>
    <lineage>
        <taxon>Bacteria</taxon>
        <taxon>Bacillati</taxon>
        <taxon>Bacillota</taxon>
        <taxon>Bacilli</taxon>
        <taxon>Bacillales</taxon>
        <taxon>Staphylococcaceae</taxon>
        <taxon>Salinicoccus</taxon>
    </lineage>
</organism>
<keyword evidence="5 6" id="KW-0472">Membrane</keyword>
<evidence type="ECO:0000259" key="7">
    <source>
        <dbReference type="PROSITE" id="PS50850"/>
    </source>
</evidence>
<feature type="transmembrane region" description="Helical" evidence="6">
    <location>
        <begin position="47"/>
        <end position="66"/>
    </location>
</feature>
<evidence type="ECO:0000313" key="8">
    <source>
        <dbReference type="EMBL" id="KKK34512.1"/>
    </source>
</evidence>
<keyword evidence="3 6" id="KW-0812">Transmembrane</keyword>
<dbReference type="InterPro" id="IPR052714">
    <property type="entry name" value="MFS_Exporter"/>
</dbReference>
<dbReference type="PANTHER" id="PTHR23531">
    <property type="entry name" value="QUINOLENE RESISTANCE PROTEIN NORA"/>
    <property type="match status" value="1"/>
</dbReference>
<feature type="transmembrane region" description="Helical" evidence="6">
    <location>
        <begin position="365"/>
        <end position="386"/>
    </location>
</feature>
<dbReference type="SUPFAM" id="SSF103473">
    <property type="entry name" value="MFS general substrate transporter"/>
    <property type="match status" value="1"/>
</dbReference>
<gene>
    <name evidence="8" type="ORF">WN59_07225</name>
</gene>
<evidence type="ECO:0000256" key="3">
    <source>
        <dbReference type="ARBA" id="ARBA00022692"/>
    </source>
</evidence>
<dbReference type="GO" id="GO:0005886">
    <property type="term" value="C:plasma membrane"/>
    <property type="evidence" value="ECO:0007669"/>
    <property type="project" value="UniProtKB-SubCell"/>
</dbReference>
<dbReference type="InterPro" id="IPR020846">
    <property type="entry name" value="MFS_dom"/>
</dbReference>
<comment type="subcellular location">
    <subcellularLocation>
        <location evidence="1">Cell membrane</location>
        <topology evidence="1">Multi-pass membrane protein</topology>
    </subcellularLocation>
</comment>
<dbReference type="EMBL" id="LAYZ01000004">
    <property type="protein sequence ID" value="KKK34512.1"/>
    <property type="molecule type" value="Genomic_DNA"/>
</dbReference>
<feature type="domain" description="Major facilitator superfamily (MFS) profile" evidence="7">
    <location>
        <begin position="12"/>
        <end position="391"/>
    </location>
</feature>
<feature type="transmembrane region" description="Helical" evidence="6">
    <location>
        <begin position="164"/>
        <end position="183"/>
    </location>
</feature>
<dbReference type="PANTHER" id="PTHR23531:SF2">
    <property type="entry name" value="PERMEASE"/>
    <property type="match status" value="1"/>
</dbReference>
<feature type="transmembrane region" description="Helical" evidence="6">
    <location>
        <begin position="276"/>
        <end position="296"/>
    </location>
</feature>
<dbReference type="OrthoDB" id="9814001at2"/>
<feature type="transmembrane region" description="Helical" evidence="6">
    <location>
        <begin position="249"/>
        <end position="267"/>
    </location>
</feature>
<dbReference type="PATRIC" id="fig|1432562.3.peg.1439"/>
<protein>
    <submittedName>
        <fullName evidence="8">MFS transporter</fullName>
    </submittedName>
</protein>
<feature type="transmembrane region" description="Helical" evidence="6">
    <location>
        <begin position="78"/>
        <end position="105"/>
    </location>
</feature>